<reference evidence="1 2" key="1">
    <citation type="submission" date="2024-01" db="EMBL/GenBank/DDBJ databases">
        <title>Genome assemblies of Stephania.</title>
        <authorList>
            <person name="Yang L."/>
        </authorList>
    </citation>
    <scope>NUCLEOTIDE SEQUENCE [LARGE SCALE GENOMIC DNA]</scope>
    <source>
        <strain evidence="1">YNDBR</strain>
        <tissue evidence="1">Leaf</tissue>
    </source>
</reference>
<dbReference type="Proteomes" id="UP001420932">
    <property type="component" value="Unassembled WGS sequence"/>
</dbReference>
<organism evidence="1 2">
    <name type="scientific">Stephania yunnanensis</name>
    <dbReference type="NCBI Taxonomy" id="152371"/>
    <lineage>
        <taxon>Eukaryota</taxon>
        <taxon>Viridiplantae</taxon>
        <taxon>Streptophyta</taxon>
        <taxon>Embryophyta</taxon>
        <taxon>Tracheophyta</taxon>
        <taxon>Spermatophyta</taxon>
        <taxon>Magnoliopsida</taxon>
        <taxon>Ranunculales</taxon>
        <taxon>Menispermaceae</taxon>
        <taxon>Menispermoideae</taxon>
        <taxon>Cissampelideae</taxon>
        <taxon>Stephania</taxon>
    </lineage>
</organism>
<protein>
    <submittedName>
        <fullName evidence="1">Uncharacterized protein</fullName>
    </submittedName>
</protein>
<evidence type="ECO:0000313" key="1">
    <source>
        <dbReference type="EMBL" id="KAK9092442.1"/>
    </source>
</evidence>
<proteinExistence type="predicted"/>
<sequence length="52" mass="5650">MINHPNCRTIIMCIFVAAVDRRGSGEPLVGQALMSPQIVNTIKLIEWNIGAG</sequence>
<dbReference type="AlphaFoldDB" id="A0AAP0HPW4"/>
<gene>
    <name evidence="1" type="ORF">Syun_027353</name>
</gene>
<evidence type="ECO:0000313" key="2">
    <source>
        <dbReference type="Proteomes" id="UP001420932"/>
    </source>
</evidence>
<keyword evidence="2" id="KW-1185">Reference proteome</keyword>
<name>A0AAP0HPW4_9MAGN</name>
<dbReference type="EMBL" id="JBBNAF010000012">
    <property type="protein sequence ID" value="KAK9092442.1"/>
    <property type="molecule type" value="Genomic_DNA"/>
</dbReference>
<comment type="caution">
    <text evidence="1">The sequence shown here is derived from an EMBL/GenBank/DDBJ whole genome shotgun (WGS) entry which is preliminary data.</text>
</comment>
<accession>A0AAP0HPW4</accession>